<keyword evidence="2" id="KW-0472">Membrane</keyword>
<dbReference type="AlphaFoldDB" id="A0A9N8EST9"/>
<evidence type="ECO:0000313" key="4">
    <source>
        <dbReference type="Proteomes" id="UP001153069"/>
    </source>
</evidence>
<protein>
    <submittedName>
        <fullName evidence="3">Uncharacterized protein</fullName>
    </submittedName>
</protein>
<feature type="compositionally biased region" description="Low complexity" evidence="1">
    <location>
        <begin position="193"/>
        <end position="210"/>
    </location>
</feature>
<evidence type="ECO:0000256" key="1">
    <source>
        <dbReference type="SAM" id="MobiDB-lite"/>
    </source>
</evidence>
<keyword evidence="2" id="KW-0812">Transmembrane</keyword>
<name>A0A9N8EST9_9STRA</name>
<accession>A0A9N8EST9</accession>
<gene>
    <name evidence="3" type="ORF">SEMRO_1855_G301930.1</name>
</gene>
<feature type="region of interest" description="Disordered" evidence="1">
    <location>
        <begin position="42"/>
        <end position="72"/>
    </location>
</feature>
<keyword evidence="2" id="KW-1133">Transmembrane helix</keyword>
<proteinExistence type="predicted"/>
<reference evidence="3" key="1">
    <citation type="submission" date="2020-06" db="EMBL/GenBank/DDBJ databases">
        <authorList>
            <consortium name="Plant Systems Biology data submission"/>
        </authorList>
    </citation>
    <scope>NUCLEOTIDE SEQUENCE</scope>
    <source>
        <strain evidence="3">D6</strain>
    </source>
</reference>
<feature type="region of interest" description="Disordered" evidence="1">
    <location>
        <begin position="181"/>
        <end position="228"/>
    </location>
</feature>
<dbReference type="EMBL" id="CAICTM010001853">
    <property type="protein sequence ID" value="CAB9526611.1"/>
    <property type="molecule type" value="Genomic_DNA"/>
</dbReference>
<dbReference type="Proteomes" id="UP001153069">
    <property type="component" value="Unassembled WGS sequence"/>
</dbReference>
<keyword evidence="4" id="KW-1185">Reference proteome</keyword>
<feature type="compositionally biased region" description="Low complexity" evidence="1">
    <location>
        <begin position="45"/>
        <end position="60"/>
    </location>
</feature>
<evidence type="ECO:0000256" key="2">
    <source>
        <dbReference type="SAM" id="Phobius"/>
    </source>
</evidence>
<feature type="transmembrane region" description="Helical" evidence="2">
    <location>
        <begin position="326"/>
        <end position="348"/>
    </location>
</feature>
<comment type="caution">
    <text evidence="3">The sequence shown here is derived from an EMBL/GenBank/DDBJ whole genome shotgun (WGS) entry which is preliminary data.</text>
</comment>
<organism evidence="3 4">
    <name type="scientific">Seminavis robusta</name>
    <dbReference type="NCBI Taxonomy" id="568900"/>
    <lineage>
        <taxon>Eukaryota</taxon>
        <taxon>Sar</taxon>
        <taxon>Stramenopiles</taxon>
        <taxon>Ochrophyta</taxon>
        <taxon>Bacillariophyta</taxon>
        <taxon>Bacillariophyceae</taxon>
        <taxon>Bacillariophycidae</taxon>
        <taxon>Naviculales</taxon>
        <taxon>Naviculaceae</taxon>
        <taxon>Seminavis</taxon>
    </lineage>
</organism>
<feature type="compositionally biased region" description="Polar residues" evidence="1">
    <location>
        <begin position="182"/>
        <end position="192"/>
    </location>
</feature>
<sequence length="352" mass="36318">MNLPTAAPHELSSGSAQLPVDSAALSTSVALGTSMERSCLEKVDASATTSTHSGTGAARSDGTARSHGSAASSSSLIHMQATLLEDQCLMEAGLSSTARSTSTCSKPCLLPSSAVVPLGGPGSTASLKGGGMYATTTITTNSAVDCHSSQKLAVGASASASASSASSSMSATAKRMLPLQDLNGNITPTDEPTSSTNAGTNSTASTNSTTHQHQDHLLHPPTSTLSADTIPRVTASTCCKTTTIYFGLDHNSRSNSSSILEKVRFSLLGISTGEDANRSKQHDKPTEHDLELQQQGEDTFNNDSQEGTGEDEAILQSLKHRERANLYMHGAAILGLLLVVCIVIGLLFRTTP</sequence>
<evidence type="ECO:0000313" key="3">
    <source>
        <dbReference type="EMBL" id="CAB9526611.1"/>
    </source>
</evidence>